<sequence length="145" mass="16409">MLSQSGLFLCFVERLSRWNKLICRCSAKAKKKVLESGDELHPKGTLFSFFQAMRWEVPKLSTTKTGCVFPKRAADDSYSFTGPAHSPAWHCQVTFRLPDSENILSFHSPIESATKSEAEKWAAYSACEFLKEVKFALFESSLSEQ</sequence>
<evidence type="ECO:0000313" key="1">
    <source>
        <dbReference type="EMBL" id="CDW56889.1"/>
    </source>
</evidence>
<dbReference type="EMBL" id="HG806091">
    <property type="protein sequence ID" value="CDW56889.1"/>
    <property type="molecule type" value="Genomic_DNA"/>
</dbReference>
<reference evidence="1" key="1">
    <citation type="submission" date="2014-01" db="EMBL/GenBank/DDBJ databases">
        <authorList>
            <person name="Aslett M."/>
        </authorList>
    </citation>
    <scope>NUCLEOTIDE SEQUENCE</scope>
</reference>
<keyword evidence="2" id="KW-1185">Reference proteome</keyword>
<dbReference type="SUPFAM" id="SSF54768">
    <property type="entry name" value="dsRNA-binding domain-like"/>
    <property type="match status" value="1"/>
</dbReference>
<name>A0A077ZAP5_TRITR</name>
<evidence type="ECO:0008006" key="3">
    <source>
        <dbReference type="Google" id="ProtNLM"/>
    </source>
</evidence>
<dbReference type="Proteomes" id="UP000030665">
    <property type="component" value="Unassembled WGS sequence"/>
</dbReference>
<dbReference type="Gene3D" id="3.30.160.20">
    <property type="match status" value="1"/>
</dbReference>
<dbReference type="CDD" id="cd00048">
    <property type="entry name" value="DSRM_SF"/>
    <property type="match status" value="1"/>
</dbReference>
<proteinExistence type="predicted"/>
<gene>
    <name evidence="1" type="ORF">TTRE_0000517201</name>
</gene>
<organism evidence="1 2">
    <name type="scientific">Trichuris trichiura</name>
    <name type="common">Whipworm</name>
    <name type="synonym">Trichocephalus trichiurus</name>
    <dbReference type="NCBI Taxonomy" id="36087"/>
    <lineage>
        <taxon>Eukaryota</taxon>
        <taxon>Metazoa</taxon>
        <taxon>Ecdysozoa</taxon>
        <taxon>Nematoda</taxon>
        <taxon>Enoplea</taxon>
        <taxon>Dorylaimia</taxon>
        <taxon>Trichinellida</taxon>
        <taxon>Trichuridae</taxon>
        <taxon>Trichuris</taxon>
    </lineage>
</organism>
<protein>
    <recommendedName>
        <fullName evidence="3">DRBM domain-containing protein</fullName>
    </recommendedName>
</protein>
<evidence type="ECO:0000313" key="2">
    <source>
        <dbReference type="Proteomes" id="UP000030665"/>
    </source>
</evidence>
<dbReference type="AlphaFoldDB" id="A0A077ZAP5"/>
<accession>A0A077ZAP5</accession>
<reference evidence="1" key="2">
    <citation type="submission" date="2014-03" db="EMBL/GenBank/DDBJ databases">
        <title>The whipworm genome and dual-species transcriptomics of an intimate host-pathogen interaction.</title>
        <authorList>
            <person name="Foth B.J."/>
            <person name="Tsai I.J."/>
            <person name="Reid A.J."/>
            <person name="Bancroft A.J."/>
            <person name="Nichol S."/>
            <person name="Tracey A."/>
            <person name="Holroyd N."/>
            <person name="Cotton J.A."/>
            <person name="Stanley E.J."/>
            <person name="Zarowiecki M."/>
            <person name="Liu J.Z."/>
            <person name="Huckvale T."/>
            <person name="Cooper P.J."/>
            <person name="Grencis R.K."/>
            <person name="Berriman M."/>
        </authorList>
    </citation>
    <scope>NUCLEOTIDE SEQUENCE [LARGE SCALE GENOMIC DNA]</scope>
</reference>